<name>A0AA89C0K8_PINIB</name>
<dbReference type="Proteomes" id="UP001186944">
    <property type="component" value="Unassembled WGS sequence"/>
</dbReference>
<feature type="domain" description="Globin" evidence="7">
    <location>
        <begin position="158"/>
        <end position="301"/>
    </location>
</feature>
<evidence type="ECO:0000256" key="4">
    <source>
        <dbReference type="ARBA" id="ARBA00023004"/>
    </source>
</evidence>
<dbReference type="SUPFAM" id="SSF46458">
    <property type="entry name" value="Globin-like"/>
    <property type="match status" value="1"/>
</dbReference>
<evidence type="ECO:0000256" key="1">
    <source>
        <dbReference type="ARBA" id="ARBA00022448"/>
    </source>
</evidence>
<evidence type="ECO:0000256" key="6">
    <source>
        <dbReference type="SAM" id="MobiDB-lite"/>
    </source>
</evidence>
<dbReference type="EMBL" id="VSWD01000005">
    <property type="protein sequence ID" value="KAK3101356.1"/>
    <property type="molecule type" value="Genomic_DNA"/>
</dbReference>
<accession>A0AA89C0K8</accession>
<dbReference type="InterPro" id="IPR044399">
    <property type="entry name" value="Mb-like_M"/>
</dbReference>
<dbReference type="CDD" id="cd01040">
    <property type="entry name" value="Mb-like"/>
    <property type="match status" value="1"/>
</dbReference>
<evidence type="ECO:0000313" key="8">
    <source>
        <dbReference type="EMBL" id="KAK3101356.1"/>
    </source>
</evidence>
<protein>
    <recommendedName>
        <fullName evidence="7">Globin domain-containing protein</fullName>
    </recommendedName>
</protein>
<evidence type="ECO:0000313" key="9">
    <source>
        <dbReference type="Proteomes" id="UP001186944"/>
    </source>
</evidence>
<reference evidence="8" key="1">
    <citation type="submission" date="2019-08" db="EMBL/GenBank/DDBJ databases">
        <title>The improved chromosome-level genome for the pearl oyster Pinctada fucata martensii using PacBio sequencing and Hi-C.</title>
        <authorList>
            <person name="Zheng Z."/>
        </authorList>
    </citation>
    <scope>NUCLEOTIDE SEQUENCE</scope>
    <source>
        <strain evidence="8">ZZ-2019</strain>
        <tissue evidence="8">Adductor muscle</tissue>
    </source>
</reference>
<keyword evidence="2 5" id="KW-0349">Heme</keyword>
<sequence length="305" mass="34564">MQKTQQKSTGRDAKGTGNVNTQHRNIKHKGLHINQRDQWATGADLGWPSATGIIEGVVILDYVRTTLPLFRLPRGLEEHQDRWSGLSSLKRFGQGPSWSPVVTVWQSASFKNALVQDCRVVITKLRPSADIRIISTVQWQRTGSEQNGREEVPDPVTGLLPSEIDVPARKLESTFRKEHRKKNAIELFMILFQDPNNGRDAQNLFAELKDVPTDKLRTNKTMAGHAVTVFHAIDSFMEYIEDSDTLVELVKKQAINHIIWLIPVIKKLLDQVLEDDCTEKMKSSWEKFLGVLVAVTESCEKEMAK</sequence>
<keyword evidence="9" id="KW-1185">Reference proteome</keyword>
<keyword evidence="1 5" id="KW-0813">Transport</keyword>
<organism evidence="8 9">
    <name type="scientific">Pinctada imbricata</name>
    <name type="common">Atlantic pearl-oyster</name>
    <name type="synonym">Pinctada martensii</name>
    <dbReference type="NCBI Taxonomy" id="66713"/>
    <lineage>
        <taxon>Eukaryota</taxon>
        <taxon>Metazoa</taxon>
        <taxon>Spiralia</taxon>
        <taxon>Lophotrochozoa</taxon>
        <taxon>Mollusca</taxon>
        <taxon>Bivalvia</taxon>
        <taxon>Autobranchia</taxon>
        <taxon>Pteriomorphia</taxon>
        <taxon>Pterioida</taxon>
        <taxon>Pterioidea</taxon>
        <taxon>Pteriidae</taxon>
        <taxon>Pinctada</taxon>
    </lineage>
</organism>
<keyword evidence="5" id="KW-0561">Oxygen transport</keyword>
<dbReference type="InterPro" id="IPR012292">
    <property type="entry name" value="Globin/Proto"/>
</dbReference>
<evidence type="ECO:0000259" key="7">
    <source>
        <dbReference type="PROSITE" id="PS01033"/>
    </source>
</evidence>
<keyword evidence="4" id="KW-0408">Iron</keyword>
<comment type="caution">
    <text evidence="8">The sequence shown here is derived from an EMBL/GenBank/DDBJ whole genome shotgun (WGS) entry which is preliminary data.</text>
</comment>
<dbReference type="PROSITE" id="PS01033">
    <property type="entry name" value="GLOBIN"/>
    <property type="match status" value="1"/>
</dbReference>
<evidence type="ECO:0000256" key="2">
    <source>
        <dbReference type="ARBA" id="ARBA00022617"/>
    </source>
</evidence>
<gene>
    <name evidence="8" type="ORF">FSP39_002988</name>
</gene>
<dbReference type="GO" id="GO:0046872">
    <property type="term" value="F:metal ion binding"/>
    <property type="evidence" value="ECO:0007669"/>
    <property type="project" value="UniProtKB-KW"/>
</dbReference>
<evidence type="ECO:0000256" key="5">
    <source>
        <dbReference type="RuleBase" id="RU000356"/>
    </source>
</evidence>
<dbReference type="InterPro" id="IPR000971">
    <property type="entry name" value="Globin"/>
</dbReference>
<dbReference type="GO" id="GO:0005344">
    <property type="term" value="F:oxygen carrier activity"/>
    <property type="evidence" value="ECO:0007669"/>
    <property type="project" value="UniProtKB-KW"/>
</dbReference>
<dbReference type="Pfam" id="PF00042">
    <property type="entry name" value="Globin"/>
    <property type="match status" value="1"/>
</dbReference>
<feature type="region of interest" description="Disordered" evidence="6">
    <location>
        <begin position="1"/>
        <end position="30"/>
    </location>
</feature>
<dbReference type="GO" id="GO:0019825">
    <property type="term" value="F:oxygen binding"/>
    <property type="evidence" value="ECO:0007669"/>
    <property type="project" value="InterPro"/>
</dbReference>
<dbReference type="Gene3D" id="1.10.490.10">
    <property type="entry name" value="Globins"/>
    <property type="match status" value="1"/>
</dbReference>
<comment type="similarity">
    <text evidence="5">Belongs to the globin family.</text>
</comment>
<evidence type="ECO:0000256" key="3">
    <source>
        <dbReference type="ARBA" id="ARBA00022723"/>
    </source>
</evidence>
<dbReference type="AlphaFoldDB" id="A0AA89C0K8"/>
<dbReference type="GO" id="GO:0020037">
    <property type="term" value="F:heme binding"/>
    <property type="evidence" value="ECO:0007669"/>
    <property type="project" value="InterPro"/>
</dbReference>
<keyword evidence="3" id="KW-0479">Metal-binding</keyword>
<dbReference type="InterPro" id="IPR009050">
    <property type="entry name" value="Globin-like_sf"/>
</dbReference>
<proteinExistence type="inferred from homology"/>